<protein>
    <submittedName>
        <fullName evidence="1">Uncharacterized protein</fullName>
    </submittedName>
</protein>
<proteinExistence type="predicted"/>
<dbReference type="Proteomes" id="UP000236893">
    <property type="component" value="Unassembled WGS sequence"/>
</dbReference>
<gene>
    <name evidence="1" type="ORF">C3K47_19290</name>
</gene>
<dbReference type="AlphaFoldDB" id="A0A2S4ZW83"/>
<comment type="caution">
    <text evidence="1">The sequence shown here is derived from an EMBL/GenBank/DDBJ whole genome shotgun (WGS) entry which is preliminary data.</text>
</comment>
<dbReference type="EMBL" id="PQVF01000028">
    <property type="protein sequence ID" value="POY34634.1"/>
    <property type="molecule type" value="Genomic_DNA"/>
</dbReference>
<evidence type="ECO:0000313" key="1">
    <source>
        <dbReference type="EMBL" id="POY34634.1"/>
    </source>
</evidence>
<organism evidence="1 2">
    <name type="scientific">Solitalea longa</name>
    <dbReference type="NCBI Taxonomy" id="2079460"/>
    <lineage>
        <taxon>Bacteria</taxon>
        <taxon>Pseudomonadati</taxon>
        <taxon>Bacteroidota</taxon>
        <taxon>Sphingobacteriia</taxon>
        <taxon>Sphingobacteriales</taxon>
        <taxon>Sphingobacteriaceae</taxon>
        <taxon>Solitalea</taxon>
    </lineage>
</organism>
<keyword evidence="2" id="KW-1185">Reference proteome</keyword>
<reference evidence="1 2" key="1">
    <citation type="submission" date="2018-01" db="EMBL/GenBank/DDBJ databases">
        <authorList>
            <person name="Gaut B.S."/>
            <person name="Morton B.R."/>
            <person name="Clegg M.T."/>
            <person name="Duvall M.R."/>
        </authorList>
    </citation>
    <scope>NUCLEOTIDE SEQUENCE [LARGE SCALE GENOMIC DNA]</scope>
    <source>
        <strain evidence="1 2">HR-AV</strain>
    </source>
</reference>
<accession>A0A2S4ZW83</accession>
<name>A0A2S4ZW83_9SPHI</name>
<evidence type="ECO:0000313" key="2">
    <source>
        <dbReference type="Proteomes" id="UP000236893"/>
    </source>
</evidence>
<sequence length="109" mass="12418">MIGKKLIDNDFSIEKKDKDFFTIQSSPKNLEKLDVSYYLSFVVKDSTIILTGMSKMNININFGAVTTESSYDKIINKGMNGSPNKESFNAMLKFAKLFSESDYEFITEK</sequence>